<evidence type="ECO:0000259" key="7">
    <source>
        <dbReference type="Pfam" id="PF13087"/>
    </source>
</evidence>
<evidence type="ECO:0000256" key="4">
    <source>
        <dbReference type="ARBA" id="ARBA00022806"/>
    </source>
</evidence>
<dbReference type="InterPro" id="IPR049468">
    <property type="entry name" value="Restrct_endonuc-II-like_dom"/>
</dbReference>
<gene>
    <name evidence="9" type="ORF">ALP40_05443</name>
</gene>
<evidence type="ECO:0000259" key="8">
    <source>
        <dbReference type="Pfam" id="PF18741"/>
    </source>
</evidence>
<comment type="caution">
    <text evidence="9">The sequence shown here is derived from an EMBL/GenBank/DDBJ whole genome shotgun (WGS) entry which is preliminary data.</text>
</comment>
<dbReference type="InterPro" id="IPR041677">
    <property type="entry name" value="DNA2/NAM7_AAA_11"/>
</dbReference>
<dbReference type="Pfam" id="PF18741">
    <property type="entry name" value="MTES_1575"/>
    <property type="match status" value="1"/>
</dbReference>
<dbReference type="Proteomes" id="UP000273854">
    <property type="component" value="Unassembled WGS sequence"/>
</dbReference>
<dbReference type="CDD" id="cd18808">
    <property type="entry name" value="SF1_C_Upf1"/>
    <property type="match status" value="1"/>
</dbReference>
<evidence type="ECO:0000259" key="6">
    <source>
        <dbReference type="Pfam" id="PF13086"/>
    </source>
</evidence>
<dbReference type="GO" id="GO:0016787">
    <property type="term" value="F:hydrolase activity"/>
    <property type="evidence" value="ECO:0007669"/>
    <property type="project" value="UniProtKB-KW"/>
</dbReference>
<feature type="domain" description="DNA2/NAM7 helicase helicase" evidence="6">
    <location>
        <begin position="392"/>
        <end position="489"/>
    </location>
</feature>
<dbReference type="Pfam" id="PF13087">
    <property type="entry name" value="AAA_12"/>
    <property type="match status" value="1"/>
</dbReference>
<organism evidence="9 10">
    <name type="scientific">Pseudomonas viridiflava</name>
    <name type="common">Phytomonas viridiflava</name>
    <dbReference type="NCBI Taxonomy" id="33069"/>
    <lineage>
        <taxon>Bacteria</taxon>
        <taxon>Pseudomonadati</taxon>
        <taxon>Pseudomonadota</taxon>
        <taxon>Gammaproteobacteria</taxon>
        <taxon>Pseudomonadales</taxon>
        <taxon>Pseudomonadaceae</taxon>
        <taxon>Pseudomonas</taxon>
    </lineage>
</organism>
<dbReference type="PANTHER" id="PTHR43788">
    <property type="entry name" value="DNA2/NAM7 HELICASE FAMILY MEMBER"/>
    <property type="match status" value="1"/>
</dbReference>
<feature type="domain" description="DNA2/NAM7 helicase-like C-terminal" evidence="7">
    <location>
        <begin position="1166"/>
        <end position="1346"/>
    </location>
</feature>
<dbReference type="InterPro" id="IPR047187">
    <property type="entry name" value="SF1_C_Upf1"/>
</dbReference>
<dbReference type="EMBL" id="RBTP01000061">
    <property type="protein sequence ID" value="RMT79052.1"/>
    <property type="molecule type" value="Genomic_DNA"/>
</dbReference>
<evidence type="ECO:0000256" key="1">
    <source>
        <dbReference type="ARBA" id="ARBA00007913"/>
    </source>
</evidence>
<evidence type="ECO:0000313" key="10">
    <source>
        <dbReference type="Proteomes" id="UP000273854"/>
    </source>
</evidence>
<dbReference type="Gene3D" id="3.40.960.10">
    <property type="entry name" value="VSR Endonuclease"/>
    <property type="match status" value="1"/>
</dbReference>
<dbReference type="SUPFAM" id="SSF52980">
    <property type="entry name" value="Restriction endonuclease-like"/>
    <property type="match status" value="1"/>
</dbReference>
<dbReference type="InterPro" id="IPR027417">
    <property type="entry name" value="P-loop_NTPase"/>
</dbReference>
<feature type="domain" description="Restriction endonuclease type II-like" evidence="8">
    <location>
        <begin position="1389"/>
        <end position="1482"/>
    </location>
</feature>
<evidence type="ECO:0008006" key="11">
    <source>
        <dbReference type="Google" id="ProtNLM"/>
    </source>
</evidence>
<comment type="similarity">
    <text evidence="1">Belongs to the DNA2/NAM7 helicase family.</text>
</comment>
<evidence type="ECO:0000256" key="2">
    <source>
        <dbReference type="ARBA" id="ARBA00022741"/>
    </source>
</evidence>
<name>A0A3M5P3L4_PSEVI</name>
<dbReference type="Pfam" id="PF13086">
    <property type="entry name" value="AAA_11"/>
    <property type="match status" value="1"/>
</dbReference>
<dbReference type="GO" id="GO:0043139">
    <property type="term" value="F:5'-3' DNA helicase activity"/>
    <property type="evidence" value="ECO:0007669"/>
    <property type="project" value="TreeGrafter"/>
</dbReference>
<proteinExistence type="inferred from homology"/>
<dbReference type="PANTHER" id="PTHR43788:SF8">
    <property type="entry name" value="DNA-BINDING PROTEIN SMUBP-2"/>
    <property type="match status" value="1"/>
</dbReference>
<dbReference type="InterPro" id="IPR050534">
    <property type="entry name" value="Coronavir_polyprotein_1ab"/>
</dbReference>
<keyword evidence="3" id="KW-0378">Hydrolase</keyword>
<dbReference type="InterPro" id="IPR011335">
    <property type="entry name" value="Restrct_endonuc-II-like"/>
</dbReference>
<dbReference type="SUPFAM" id="SSF52540">
    <property type="entry name" value="P-loop containing nucleoside triphosphate hydrolases"/>
    <property type="match status" value="1"/>
</dbReference>
<accession>A0A3M5P3L4</accession>
<dbReference type="Gene3D" id="3.40.50.300">
    <property type="entry name" value="P-loop containing nucleotide triphosphate hydrolases"/>
    <property type="match status" value="3"/>
</dbReference>
<dbReference type="GO" id="GO:0005524">
    <property type="term" value="F:ATP binding"/>
    <property type="evidence" value="ECO:0007669"/>
    <property type="project" value="UniProtKB-KW"/>
</dbReference>
<sequence>MPPQQDGECEMQRTPSELLCRLFEYAEESIKELEPSRYQLSSPKNEVLTPAFLTALPGLHFDQQFLGDSIWLQIDRLEESRSPALAEGLGKSLIKTSENPFKAPVIAEVSLLQRIKEEQGNEPDADPAAIDSRVREQAKAALAEYLVSWQQWAEVETPRRKTIDLYGNIFALMREMETGKAARELVWGMGVSTWSVMIDNTPQVFHYPLLTQATEISLNETTMALEIRPRATNPMVEFDALINAGVPGASECEKSVREHLARSTEMSLNPFIPATFTDVLTLTASSLDSRGRYIQWMATDQPTPEAGDALQVSSSWVVFARPKPSNWLINDLRNIRRKLVECEEVPEGPLALVTPPSPFAVNYDSVNFRGLSSRSMDGSVAESKELYFPLPYNDEQVTIVQRLEHAAGVAVQGPPGTGKTHTIANIICHYLATGKRILVTSRGEQALKVLQAKIPEEVRPLTVALLTNDREGIRQFQGSIEAIQHQVSQINPSLARSEIERLHQSIDLAHADLVRLDRRVNEIALEQLSQINIDGVLYRAEQLAELIMKGGDQYQWFDDELSLGEEHALPFDDETGKALRQARRQLGADLVYVNANVIDPAQLPTPEDIGKLHAALCQLKHLDQAFDQGGILALKSEDDAVVASARLLDTRLEACLGLLTGLRNGAENEPDWSIRLRDKVAGQRFNSEISVLQTRLTEAQDLAQRRKDLLENHVHFPDEGLDCEKTLEAVERAAETGKPFGMMSFGVSQAKAHLEQVQVNGSAPKSVEQWRAVLRYLQLHADVKAFAARWNPLAELLELPPQPGGIAHLRQLESTTFTVQTALELCTQVEEQVIPLCLAVFDDAPAGLNPVDVATLKTLRDQLRHHLARLDLNTALTSLATLRTRIARHSGPVIERLSAFTQTQLGNLEAGHQHVVTAYADLIAELQRIQGLETLLCQVRDGAQRLRQAGGEKIAERVLSIPVVNGAEDTALPTSWKEAWQHTRIRSHLESIEARHELVELNAKRTDLESGLARMYREVVSRAAWLSTKASASPMVLQALAGYSTAVRKIGQGTGPNAERYRRDAQQCMQDAASAVPCWIMSHARISESMPADIGAFDLVIVDEASQSDLWALPAIVRAKKVLVVGDDKQVSPDGGFKSGKRIGELRERFLSDQPYGADMTPDKSLYDLAARVFAGQMVMLREHFRCVPPIITYSNRFYNGAIQPLRIPRPSERLDPPLVDIYVKHGVKDKKGCNTLEAEAIAQEIQALINDDAYAGRSIGVVTLLGGMEQAKHIDARVRERCSATELHAREFACGDASTFQGSERDIIFISLVADVENHHPLSGVGAEQRFNVAASRARDRMYLVRSVTLEDLSEKDLRRSLLEYFSKPQVEEQVDQDDLVNLCESGFEQQVFTRLVERGYRVTPQVKSGAFRLDMVVEGANDNRLAIECDGDAFHGPDRWEADMNRQRILERAGWTFWRCFASSWSLHKDEIFEELLKRLAQLGIEPTGALDRLPALVEFREWTGEAVVPVQVEEATEDEALEDRVGDAEEASLL</sequence>
<dbReference type="InterPro" id="IPR041679">
    <property type="entry name" value="DNA2/NAM7-like_C"/>
</dbReference>
<keyword evidence="5" id="KW-0067">ATP-binding</keyword>
<keyword evidence="4" id="KW-0347">Helicase</keyword>
<evidence type="ECO:0000256" key="5">
    <source>
        <dbReference type="ARBA" id="ARBA00022840"/>
    </source>
</evidence>
<evidence type="ECO:0000313" key="9">
    <source>
        <dbReference type="EMBL" id="RMT79052.1"/>
    </source>
</evidence>
<evidence type="ECO:0000256" key="3">
    <source>
        <dbReference type="ARBA" id="ARBA00022801"/>
    </source>
</evidence>
<reference evidence="9 10" key="1">
    <citation type="submission" date="2018-08" db="EMBL/GenBank/DDBJ databases">
        <title>Recombination of ecologically and evolutionarily significant loci maintains genetic cohesion in the Pseudomonas syringae species complex.</title>
        <authorList>
            <person name="Dillon M."/>
            <person name="Thakur S."/>
            <person name="Almeida R.N.D."/>
            <person name="Weir B.S."/>
            <person name="Guttman D.S."/>
        </authorList>
    </citation>
    <scope>NUCLEOTIDE SEQUENCE [LARGE SCALE GENOMIC DNA]</scope>
    <source>
        <strain evidence="9 10">ICMP 19473</strain>
    </source>
</reference>
<protein>
    <recommendedName>
        <fullName evidence="11">DNA helicase</fullName>
    </recommendedName>
</protein>
<keyword evidence="2" id="KW-0547">Nucleotide-binding</keyword>